<protein>
    <recommendedName>
        <fullName evidence="6">Rieske domain-containing protein</fullName>
    </recommendedName>
</protein>
<evidence type="ECO:0000256" key="1">
    <source>
        <dbReference type="ARBA" id="ARBA00022714"/>
    </source>
</evidence>
<gene>
    <name evidence="7" type="ORF">LCGC14_1340850</name>
</gene>
<keyword evidence="2" id="KW-0479">Metal-binding</keyword>
<evidence type="ECO:0000256" key="3">
    <source>
        <dbReference type="ARBA" id="ARBA00023004"/>
    </source>
</evidence>
<dbReference type="Pfam" id="PF00355">
    <property type="entry name" value="Rieske"/>
    <property type="match status" value="1"/>
</dbReference>
<evidence type="ECO:0000313" key="7">
    <source>
        <dbReference type="EMBL" id="KKM80342.1"/>
    </source>
</evidence>
<keyword evidence="3" id="KW-0408">Iron</keyword>
<dbReference type="EMBL" id="LAZR01008200">
    <property type="protein sequence ID" value="KKM80342.1"/>
    <property type="molecule type" value="Genomic_DNA"/>
</dbReference>
<keyword evidence="4" id="KW-0411">Iron-sulfur</keyword>
<evidence type="ECO:0000256" key="5">
    <source>
        <dbReference type="ARBA" id="ARBA00034078"/>
    </source>
</evidence>
<evidence type="ECO:0000256" key="4">
    <source>
        <dbReference type="ARBA" id="ARBA00023014"/>
    </source>
</evidence>
<dbReference type="InterPro" id="IPR036922">
    <property type="entry name" value="Rieske_2Fe-2S_sf"/>
</dbReference>
<keyword evidence="1" id="KW-0001">2Fe-2S</keyword>
<dbReference type="Gene3D" id="2.102.10.10">
    <property type="entry name" value="Rieske [2Fe-2S] iron-sulphur domain"/>
    <property type="match status" value="1"/>
</dbReference>
<sequence length="128" mass="13760">MLIEAAKVEEIAPGGLKAIKAENNEILLGNHEGDFYAVQKRCGHMSAPLDMGTLDGFILTCPLHHAQFDIRTGEALSGPVPRDSGGEVPPPEMGKYLAFVANIMANIKTHDLKTFPVHVDGDVVKIEA</sequence>
<dbReference type="GO" id="GO:0046872">
    <property type="term" value="F:metal ion binding"/>
    <property type="evidence" value="ECO:0007669"/>
    <property type="project" value="UniProtKB-KW"/>
</dbReference>
<dbReference type="GO" id="GO:0051537">
    <property type="term" value="F:2 iron, 2 sulfur cluster binding"/>
    <property type="evidence" value="ECO:0007669"/>
    <property type="project" value="UniProtKB-KW"/>
</dbReference>
<dbReference type="PANTHER" id="PTHR21496">
    <property type="entry name" value="FERREDOXIN-RELATED"/>
    <property type="match status" value="1"/>
</dbReference>
<name>A0A0F9NG49_9ZZZZ</name>
<dbReference type="InterPro" id="IPR017941">
    <property type="entry name" value="Rieske_2Fe-2S"/>
</dbReference>
<dbReference type="GO" id="GO:0003824">
    <property type="term" value="F:catalytic activity"/>
    <property type="evidence" value="ECO:0007669"/>
    <property type="project" value="InterPro"/>
</dbReference>
<dbReference type="PANTHER" id="PTHR21496:SF0">
    <property type="entry name" value="RIESKE DOMAIN-CONTAINING PROTEIN"/>
    <property type="match status" value="1"/>
</dbReference>
<comment type="cofactor">
    <cofactor evidence="5">
        <name>[2Fe-2S] cluster</name>
        <dbReference type="ChEBI" id="CHEBI:190135"/>
    </cofactor>
</comment>
<dbReference type="PROSITE" id="PS51296">
    <property type="entry name" value="RIESKE"/>
    <property type="match status" value="1"/>
</dbReference>
<dbReference type="SUPFAM" id="SSF50022">
    <property type="entry name" value="ISP domain"/>
    <property type="match status" value="1"/>
</dbReference>
<feature type="domain" description="Rieske" evidence="6">
    <location>
        <begin position="3"/>
        <end position="83"/>
    </location>
</feature>
<dbReference type="InterPro" id="IPR018523">
    <property type="entry name" value="Isocitrate_lyase_ph_CS"/>
</dbReference>
<accession>A0A0F9NG49</accession>
<evidence type="ECO:0000256" key="2">
    <source>
        <dbReference type="ARBA" id="ARBA00022723"/>
    </source>
</evidence>
<evidence type="ECO:0000259" key="6">
    <source>
        <dbReference type="PROSITE" id="PS51296"/>
    </source>
</evidence>
<organism evidence="7">
    <name type="scientific">marine sediment metagenome</name>
    <dbReference type="NCBI Taxonomy" id="412755"/>
    <lineage>
        <taxon>unclassified sequences</taxon>
        <taxon>metagenomes</taxon>
        <taxon>ecological metagenomes</taxon>
    </lineage>
</organism>
<dbReference type="PROSITE" id="PS00161">
    <property type="entry name" value="ISOCITRATE_LYASE"/>
    <property type="match status" value="1"/>
</dbReference>
<proteinExistence type="predicted"/>
<comment type="caution">
    <text evidence="7">The sequence shown here is derived from an EMBL/GenBank/DDBJ whole genome shotgun (WGS) entry which is preliminary data.</text>
</comment>
<reference evidence="7" key="1">
    <citation type="journal article" date="2015" name="Nature">
        <title>Complex archaea that bridge the gap between prokaryotes and eukaryotes.</title>
        <authorList>
            <person name="Spang A."/>
            <person name="Saw J.H."/>
            <person name="Jorgensen S.L."/>
            <person name="Zaremba-Niedzwiedzka K."/>
            <person name="Martijn J."/>
            <person name="Lind A.E."/>
            <person name="van Eijk R."/>
            <person name="Schleper C."/>
            <person name="Guy L."/>
            <person name="Ettema T.J."/>
        </authorList>
    </citation>
    <scope>NUCLEOTIDE SEQUENCE</scope>
</reference>
<dbReference type="AlphaFoldDB" id="A0A0F9NG49"/>